<accession>A0A3E1Y9M2</accession>
<dbReference type="Proteomes" id="UP000260644">
    <property type="component" value="Unassembled WGS sequence"/>
</dbReference>
<proteinExistence type="predicted"/>
<evidence type="ECO:0008006" key="4">
    <source>
        <dbReference type="Google" id="ProtNLM"/>
    </source>
</evidence>
<name>A0A3E1Y9M2_9BACT</name>
<sequence length="2209" mass="244934">MRAWALTSGPSQPEHKQFEPYSTSEMVDVSSGAFKYNIPLLDVDGYPLNLNYASGVGMDDEASWVGLGWNLNVGAINRQLRGIPDDFCGDPVTTKYETATRYTYGGNVLVRGEVAGGDLVKLKGSITLGVFSDSYNGMGAEFGANAGLSISLANDGMLTGGLKAGVSSNTSSGVDVTAGLSLDQYLTGKMFDLELASNLSYNTRSGFQQLTLGGSFGAKQSRVEAGVTYNYNTPPFYPKIGFGSKVSSQSYSLSLGLTGAIIFAGGAVTGYFSKQSPLYTWYNNRAYGYLYADLGTNDKTAVMDFMREKENPVIPNLPNLAVPVSTPDLFSYTNQMASGQFRLQRGNTGVVFDTQSEDQSDNFSVGADYGTGLYFHGGVQIYDQTTSGKTNKWKKDNNFLSISDYKSDPAQKLEEQAYFKLMGEQTAEDADYVNSIQGEKPIAVELENRKSLAKFRDKAGNLYSPLKTFKKTGRQIRNTTVSYLTAGEAYIANRNKLIASYKFVDSTLSNTTSCGPVVDVYNTSIGGVRRINHISEITVTQPDGKRAVYGLPVYNLGQEEYTFNADPSKVAAAKAENLLAFDTDTDPTDIKHNFGKTKYYQRQQQSAYATSYLLTAILSPDYVDVTGDGITDDDLGTAIKFNYSKVDRAYGWRTPVEQGKAFFNRGLNADTDDDKGMLTYGQKELWYLNSIETKTKIAYFILGDRLDANGVSDVKGTLNTSVKQKCLNQIRLYSKTDLQTPIKTVNFKYNYNLCPGTPNSTATTKGKLTLETLYFTYGSSTKGRLHPYKFNYEYNASYAHLSTDRWGTYKPTTDKNNFWFKNMNNDEYPYTIQDTTYANKSARTWNLNKITLPTGGTIGVDYESGDYAYVQDRKAMQMVEIKDIVKDSLGASGNLLEAKGIKVTSPGPLRGANDAQILQNFVDDYLNGRNDFYVKMNVNVTDNTKNSTDDSYFDNVICYAEITKVRDNKDGTYNLMLKDISEGNVTANPIIMAAWQKMRLEYPKYAYPGYEDRIQNETGIERAITALVHAIGNLAEIGRNFNERARNKKFATVVNLKKSYARLVKADGIKLGGSTRVKRILMRDQWNALSGGTAASAVYGQEYEYRTTEGNKTISSGVAAYEPGIGGDENPMHLPVQYSQVSKGTLTNFFYLEEPFGESLFPAPQIIYSKVIVRDIDATGKADPTRSTGWIQSEFYTAKDYPVIIDIQGPPIRKQNGPTGWANFTGANQVYELAMSQGYAIWLNDMHGKPKAERVFNQSGSEISSTVTYYKSDQLDADKYKLNNTVATIDATGTINQAEVIGREIEVVADMREQETRSEGKTIALGVDVFPLAFWVVALPHFPRRDNNSYKLFRSASVLKTIQQVGIVEKVVKTINGSTVSANNLVFDRITGQPVVTSTQNEYNDLVYSVSLPAWWKYNKMSGAFKNINTMLLSLTTDANGVVTSNANILTGGDELIEFSGNLRRLWIINSPTPTDQVNRIRLIDDAGNVQKSFTGNLKIVRSGYRNQLGANAESIVTLKNPIAGNKLAVLTNTDASSYKVLDAKAYLYEEEWGPRICNLCPPGYTISADGTKCEAYPIVNLNDTLNVVLAPNYFRYGESGGKIKKSDNSTVITNINAWGGQCPDESGSYFTYNYDKKKNAIPSGGIQSVNRFKLSYPCGRLNDAGITLKRTDSGFVNQWMGVETCFNVDNAGTYSYGYGVDDLARIYIDNTLIVNTPDLGNEIDNGDYHKFWNIFPITLTKGSHKVRIEFYNKSKSNGDNTHNYSAVAFEIYNATSDQLATYTNTSLLNTIFTTKDLAYTTLYKSNKIGAYILDNNVRRINKYNCINGQPADVCSTGPCDVKTPGEIVNPYIFGALGNWRVSEEKVYEVNRVDQQIFANKGQGLNLKNSGYLQSFKPYWYYDANSVKWASIAGGDKWVTSRYVTLYDRYGQELENKDALNRYSGALFGFKGNVTAAVAGNSMNREIYFDGFEDYNFKKNCGTQECKVDSFNVGFALGTNLASSLTSTDAHTGKYSIKLNQEIQLKSFAHTVLQQPGDGNYLNKDVLGQYVTKPGKGIYQQGFAPIPNKKYIVSMWVKDGSKGKTLPNVTLYVNNVAQTFTFKAIVEGWKQIETIVDMATISGASNGLTFRIQGTNALADDIRIFPYDATMKSYSYDESTLRLMAELDENNFATFYEYDDEGILIRVKKETDRGIVTLKETRSVLYKSN</sequence>
<evidence type="ECO:0000313" key="2">
    <source>
        <dbReference type="EMBL" id="RFS22051.1"/>
    </source>
</evidence>
<evidence type="ECO:0000313" key="3">
    <source>
        <dbReference type="Proteomes" id="UP000260644"/>
    </source>
</evidence>
<protein>
    <recommendedName>
        <fullName evidence="4">PA14 domain-containing protein</fullName>
    </recommendedName>
</protein>
<feature type="region of interest" description="Disordered" evidence="1">
    <location>
        <begin position="1"/>
        <end position="20"/>
    </location>
</feature>
<evidence type="ECO:0000256" key="1">
    <source>
        <dbReference type="SAM" id="MobiDB-lite"/>
    </source>
</evidence>
<dbReference type="Gene3D" id="2.60.120.260">
    <property type="entry name" value="Galactose-binding domain-like"/>
    <property type="match status" value="1"/>
</dbReference>
<gene>
    <name evidence="2" type="ORF">DVR12_15530</name>
</gene>
<keyword evidence="3" id="KW-1185">Reference proteome</keyword>
<dbReference type="EMBL" id="QPMM01000007">
    <property type="protein sequence ID" value="RFS22051.1"/>
    <property type="molecule type" value="Genomic_DNA"/>
</dbReference>
<comment type="caution">
    <text evidence="2">The sequence shown here is derived from an EMBL/GenBank/DDBJ whole genome shotgun (WGS) entry which is preliminary data.</text>
</comment>
<organism evidence="2 3">
    <name type="scientific">Chitinophaga silvatica</name>
    <dbReference type="NCBI Taxonomy" id="2282649"/>
    <lineage>
        <taxon>Bacteria</taxon>
        <taxon>Pseudomonadati</taxon>
        <taxon>Bacteroidota</taxon>
        <taxon>Chitinophagia</taxon>
        <taxon>Chitinophagales</taxon>
        <taxon>Chitinophagaceae</taxon>
        <taxon>Chitinophaga</taxon>
    </lineage>
</organism>
<reference evidence="2 3" key="1">
    <citation type="submission" date="2018-07" db="EMBL/GenBank/DDBJ databases">
        <title>Chitinophaga K2CV101002-2 sp. nov., isolated from a monsoon evergreen broad-leaved forest soil.</title>
        <authorList>
            <person name="Lv Y."/>
        </authorList>
    </citation>
    <scope>NUCLEOTIDE SEQUENCE [LARGE SCALE GENOMIC DNA]</scope>
    <source>
        <strain evidence="2 3">GDMCC 1.1288</strain>
    </source>
</reference>